<feature type="transmembrane region" description="Helical" evidence="8">
    <location>
        <begin position="228"/>
        <end position="253"/>
    </location>
</feature>
<keyword evidence="3" id="KW-1003">Cell membrane</keyword>
<dbReference type="PROSITE" id="PS50262">
    <property type="entry name" value="G_PROTEIN_RECEP_F1_2"/>
    <property type="match status" value="1"/>
</dbReference>
<dbReference type="EMBL" id="AP028909">
    <property type="protein sequence ID" value="BES89731.1"/>
    <property type="molecule type" value="Genomic_DNA"/>
</dbReference>
<comment type="subcellular location">
    <subcellularLocation>
        <location evidence="1">Cell membrane</location>
        <topology evidence="1">Multi-pass membrane protein</topology>
    </subcellularLocation>
</comment>
<evidence type="ECO:0000256" key="2">
    <source>
        <dbReference type="ARBA" id="ARBA00010663"/>
    </source>
</evidence>
<dbReference type="Proteomes" id="UP001307889">
    <property type="component" value="Chromosome 1"/>
</dbReference>
<reference evidence="10 11" key="1">
    <citation type="submission" date="2023-09" db="EMBL/GenBank/DDBJ databases">
        <title>Nesidiocoris tenuis whole genome shotgun sequence.</title>
        <authorList>
            <person name="Shibata T."/>
            <person name="Shimoda M."/>
            <person name="Kobayashi T."/>
            <person name="Uehara T."/>
        </authorList>
    </citation>
    <scope>NUCLEOTIDE SEQUENCE [LARGE SCALE GENOMIC DNA]</scope>
    <source>
        <strain evidence="10 11">Japan</strain>
    </source>
</reference>
<accession>A0ABN7AFT2</accession>
<feature type="transmembrane region" description="Helical" evidence="8">
    <location>
        <begin position="48"/>
        <end position="70"/>
    </location>
</feature>
<feature type="transmembrane region" description="Helical" evidence="8">
    <location>
        <begin position="124"/>
        <end position="149"/>
    </location>
</feature>
<feature type="transmembrane region" description="Helical" evidence="8">
    <location>
        <begin position="82"/>
        <end position="103"/>
    </location>
</feature>
<dbReference type="InterPro" id="IPR000276">
    <property type="entry name" value="GPCR_Rhodpsn"/>
</dbReference>
<evidence type="ECO:0000259" key="9">
    <source>
        <dbReference type="PROSITE" id="PS50262"/>
    </source>
</evidence>
<evidence type="ECO:0000313" key="11">
    <source>
        <dbReference type="Proteomes" id="UP001307889"/>
    </source>
</evidence>
<organism evidence="10 11">
    <name type="scientific">Nesidiocoris tenuis</name>
    <dbReference type="NCBI Taxonomy" id="355587"/>
    <lineage>
        <taxon>Eukaryota</taxon>
        <taxon>Metazoa</taxon>
        <taxon>Ecdysozoa</taxon>
        <taxon>Arthropoda</taxon>
        <taxon>Hexapoda</taxon>
        <taxon>Insecta</taxon>
        <taxon>Pterygota</taxon>
        <taxon>Neoptera</taxon>
        <taxon>Paraneoptera</taxon>
        <taxon>Hemiptera</taxon>
        <taxon>Heteroptera</taxon>
        <taxon>Panheteroptera</taxon>
        <taxon>Cimicomorpha</taxon>
        <taxon>Miridae</taxon>
        <taxon>Dicyphina</taxon>
        <taxon>Nesidiocoris</taxon>
    </lineage>
</organism>
<feature type="transmembrane region" description="Helical" evidence="8">
    <location>
        <begin position="12"/>
        <end position="36"/>
    </location>
</feature>
<evidence type="ECO:0000256" key="1">
    <source>
        <dbReference type="ARBA" id="ARBA00004651"/>
    </source>
</evidence>
<feature type="domain" description="G-protein coupled receptors family 1 profile" evidence="9">
    <location>
        <begin position="24"/>
        <end position="294"/>
    </location>
</feature>
<keyword evidence="7 10" id="KW-0675">Receptor</keyword>
<dbReference type="PROSITE" id="PS51257">
    <property type="entry name" value="PROKAR_LIPOPROTEIN"/>
    <property type="match status" value="1"/>
</dbReference>
<dbReference type="InterPro" id="IPR017452">
    <property type="entry name" value="GPCR_Rhodpsn_7TM"/>
</dbReference>
<keyword evidence="11" id="KW-1185">Reference proteome</keyword>
<evidence type="ECO:0000256" key="4">
    <source>
        <dbReference type="ARBA" id="ARBA00022692"/>
    </source>
</evidence>
<dbReference type="SUPFAM" id="SSF81321">
    <property type="entry name" value="Family A G protein-coupled receptor-like"/>
    <property type="match status" value="1"/>
</dbReference>
<protein>
    <submittedName>
        <fullName evidence="10">G protein-coupled receptor 119</fullName>
    </submittedName>
</protein>
<gene>
    <name evidence="10" type="ORF">NTJ_02538</name>
</gene>
<comment type="similarity">
    <text evidence="2 7">Belongs to the G-protein coupled receptor 1 family.</text>
</comment>
<keyword evidence="7" id="KW-0297">G-protein coupled receptor</keyword>
<feature type="transmembrane region" description="Helical" evidence="8">
    <location>
        <begin position="169"/>
        <end position="189"/>
    </location>
</feature>
<evidence type="ECO:0000256" key="8">
    <source>
        <dbReference type="SAM" id="Phobius"/>
    </source>
</evidence>
<dbReference type="PANTHER" id="PTHR22750">
    <property type="entry name" value="G-PROTEIN COUPLED RECEPTOR"/>
    <property type="match status" value="1"/>
</dbReference>
<evidence type="ECO:0000256" key="7">
    <source>
        <dbReference type="RuleBase" id="RU000688"/>
    </source>
</evidence>
<keyword evidence="4 7" id="KW-0812">Transmembrane</keyword>
<evidence type="ECO:0000313" key="10">
    <source>
        <dbReference type="EMBL" id="BES89731.1"/>
    </source>
</evidence>
<sequence>MMDSAEKAIYTIGAEVLSLPVFLTNLLVVVASCVIINSSRQDLRIATLLLGNIAFADMATPLSILFGLFYHRERRTPLLCAFQIGATVTCSLTSMCCIVLIAVDRYFFIVHSIRYDRYMTEQRARLLIHLSWLLGILFGFVPITVKAFYKTEQGPDCRFVTPENIDVMLISGSLATPLIVATFILYMAIYRKAKAVSSAPPNRFVSGADSSAGIQRSVGIQRLKTRSVIIVFLSSSCFLLTWGPYLVTLMIYGAMCGKSVSSDRQDTCETLEFLMASPFPMLGFLNSLINPIIFAWWHRPFTRALYEIFCPNKARKAAQARPLDISTIASTA</sequence>
<feature type="transmembrane region" description="Helical" evidence="8">
    <location>
        <begin position="273"/>
        <end position="297"/>
    </location>
</feature>
<evidence type="ECO:0000256" key="5">
    <source>
        <dbReference type="ARBA" id="ARBA00022989"/>
    </source>
</evidence>
<evidence type="ECO:0000256" key="6">
    <source>
        <dbReference type="ARBA" id="ARBA00023136"/>
    </source>
</evidence>
<dbReference type="Gene3D" id="1.20.1070.10">
    <property type="entry name" value="Rhodopsin 7-helix transmembrane proteins"/>
    <property type="match status" value="1"/>
</dbReference>
<keyword evidence="5 8" id="KW-1133">Transmembrane helix</keyword>
<proteinExistence type="inferred from homology"/>
<dbReference type="Pfam" id="PF00001">
    <property type="entry name" value="7tm_1"/>
    <property type="match status" value="1"/>
</dbReference>
<evidence type="ECO:0000256" key="3">
    <source>
        <dbReference type="ARBA" id="ARBA00022475"/>
    </source>
</evidence>
<keyword evidence="6 8" id="KW-0472">Membrane</keyword>
<dbReference type="CDD" id="cd00637">
    <property type="entry name" value="7tm_classA_rhodopsin-like"/>
    <property type="match status" value="1"/>
</dbReference>
<name>A0ABN7AFT2_9HEMI</name>
<dbReference type="PRINTS" id="PR00237">
    <property type="entry name" value="GPCRRHODOPSN"/>
</dbReference>
<dbReference type="PROSITE" id="PS00237">
    <property type="entry name" value="G_PROTEIN_RECEP_F1_1"/>
    <property type="match status" value="1"/>
</dbReference>
<keyword evidence="7" id="KW-0807">Transducer</keyword>